<proteinExistence type="predicted"/>
<dbReference type="EMBL" id="QHKM01000001">
    <property type="protein sequence ID" value="RAK69933.1"/>
    <property type="molecule type" value="Genomic_DNA"/>
</dbReference>
<feature type="chain" id="PRO_5016438468" description="Gliding motility-associated C-terminal domain-containing protein" evidence="1">
    <location>
        <begin position="22"/>
        <end position="740"/>
    </location>
</feature>
<dbReference type="InterPro" id="IPR026341">
    <property type="entry name" value="T9SS_type_B"/>
</dbReference>
<organism evidence="2 3">
    <name type="scientific">Hymenobacter edaphi</name>
    <dbReference type="NCBI Taxonomy" id="2211146"/>
    <lineage>
        <taxon>Bacteria</taxon>
        <taxon>Pseudomonadati</taxon>
        <taxon>Bacteroidota</taxon>
        <taxon>Cytophagia</taxon>
        <taxon>Cytophagales</taxon>
        <taxon>Hymenobacteraceae</taxon>
        <taxon>Hymenobacter</taxon>
    </lineage>
</organism>
<evidence type="ECO:0000256" key="1">
    <source>
        <dbReference type="SAM" id="SignalP"/>
    </source>
</evidence>
<dbReference type="Pfam" id="PF13585">
    <property type="entry name" value="CHU_C"/>
    <property type="match status" value="1"/>
</dbReference>
<keyword evidence="3" id="KW-1185">Reference proteome</keyword>
<gene>
    <name evidence="2" type="ORF">DLM85_03510</name>
</gene>
<accession>A0A328BSA9</accession>
<name>A0A328BSA9_9BACT</name>
<evidence type="ECO:0000313" key="2">
    <source>
        <dbReference type="EMBL" id="RAK69933.1"/>
    </source>
</evidence>
<protein>
    <recommendedName>
        <fullName evidence="4">Gliding motility-associated C-terminal domain-containing protein</fullName>
    </recommendedName>
</protein>
<feature type="signal peptide" evidence="1">
    <location>
        <begin position="1"/>
        <end position="21"/>
    </location>
</feature>
<dbReference type="NCBIfam" id="TIGR04131">
    <property type="entry name" value="Bac_Flav_CTERM"/>
    <property type="match status" value="1"/>
</dbReference>
<sequence>MLPLLALLLALLLGLLRPACATHIVGGELDLQYQSGSVYRLTLNLYFDAINGSTGALDPDATAGIFEKGTNRRIQDVTLSAAGNSFVPYTNMACAIGTLSTRRLVYSALLALPATVYDSPNGYYVAVERCCRNGVINNIVNPGNAGQAYYLEFPAVVRNGQAFRNSTPRIFPPLSDYACVGELFYFDFGGQDADGDSLAYDMVTPLNGHANTNVPRPAQATAAPYSEVTWSTGLNRANQMPGTPTLGIDGRTGRLTVRPTRLGLYVFGVRCSEYRQGIKIGETRRDFQLLVVACQANQTPQMVVRGTGPRAYRPDRDTLHLLPGQDRCLRLSFTDPDPTSQLRVELLAVNFPQAMVPAPTLTQGMVRAPGMPDTLTSTVCFPECFNSRGRVFLLDVVVADNGCSLPRRDTVRVAFTAVGPPNQPPSVALVSPPTQFPISARVGDLVEVDVEGVDLDLDVVSLELNGRGFAPAAVGAQLVAVSAVPGRTVARLRWRVDCRAVARGLHEFEVVAAASPCLDRQASPAAVIPIRVQYANTPPLLTSTFATAPAPPDTIVIKRRLGDTFSATLAGSDADRDNLALTATPAGFDLGAAGMSFSASGGVGSASGAFSWTPSCEAARLEPLVVTFSVTDNTCVPAPRQQVVRFEVERPGAPEFLPVNIITPNNDDRNDYFALSTLPPDFCEQRFASVTIFSRWGNQVYQSPDRDFRWDGRGVAEGVYYYLVEYTDGRRFKGTVTVMP</sequence>
<evidence type="ECO:0000313" key="3">
    <source>
        <dbReference type="Proteomes" id="UP000248553"/>
    </source>
</evidence>
<keyword evidence="1" id="KW-0732">Signal</keyword>
<comment type="caution">
    <text evidence="2">The sequence shown here is derived from an EMBL/GenBank/DDBJ whole genome shotgun (WGS) entry which is preliminary data.</text>
</comment>
<evidence type="ECO:0008006" key="4">
    <source>
        <dbReference type="Google" id="ProtNLM"/>
    </source>
</evidence>
<dbReference type="Proteomes" id="UP000248553">
    <property type="component" value="Unassembled WGS sequence"/>
</dbReference>
<dbReference type="AlphaFoldDB" id="A0A328BSA9"/>
<reference evidence="3" key="1">
    <citation type="submission" date="2018-05" db="EMBL/GenBank/DDBJ databases">
        <authorList>
            <person name="Nie L."/>
        </authorList>
    </citation>
    <scope>NUCLEOTIDE SEQUENCE [LARGE SCALE GENOMIC DNA]</scope>
    <source>
        <strain evidence="3">NL</strain>
    </source>
</reference>